<comment type="caution">
    <text evidence="16">The sequence shown here is derived from an EMBL/GenBank/DDBJ whole genome shotgun (WGS) entry which is preliminary data.</text>
</comment>
<keyword evidence="13" id="KW-0464">Manganese</keyword>
<evidence type="ECO:0000256" key="13">
    <source>
        <dbReference type="ARBA" id="ARBA00023211"/>
    </source>
</evidence>
<evidence type="ECO:0000256" key="8">
    <source>
        <dbReference type="ARBA" id="ARBA00022723"/>
    </source>
</evidence>
<name>A0A1Q9EU17_SYMMI</name>
<dbReference type="EMBL" id="LSRX01000069">
    <property type="protein sequence ID" value="OLQ10899.1"/>
    <property type="molecule type" value="Genomic_DNA"/>
</dbReference>
<keyword evidence="8" id="KW-0479">Metal-binding</keyword>
<organism evidence="16 17">
    <name type="scientific">Symbiodinium microadriaticum</name>
    <name type="common">Dinoflagellate</name>
    <name type="synonym">Zooxanthella microadriatica</name>
    <dbReference type="NCBI Taxonomy" id="2951"/>
    <lineage>
        <taxon>Eukaryota</taxon>
        <taxon>Sar</taxon>
        <taxon>Alveolata</taxon>
        <taxon>Dinophyceae</taxon>
        <taxon>Suessiales</taxon>
        <taxon>Symbiodiniaceae</taxon>
        <taxon>Symbiodinium</taxon>
    </lineage>
</organism>
<dbReference type="OrthoDB" id="426979at2759"/>
<sequence>MRPGKRSSKDGRTRKDKKALQPDAPKRSAKEAVAETPARPSRWALVLLGGALFQALLGLFFFRGGVQAVTKDFLAEGGVAGPLSVFADPDASFQVEMADDEGEIVEVDPGAIAILVLASGRKVWLLRATLRSLSRVDGLRSASVLVSLASPGHTSQMDAIEEFGFSCAGFADKASPSKPGKKQTRIFPVFTEAATPGNHLHRSLKFALRHFKKGRNLWRDPTYLGKYGSDYHPQTRRNNLRRRMREAVYESEELESDWEDCIVLSLEHVGSLEAKWKYLEVASVCSSTTAGFDSASTASDFGWEFLEPTTPSRACTPKIDISPWQAALRRAELTAKEYAQQSGQAESRGTEASQRRRRCKRATIVKSIQAEMQKLAKELRSKYQVHLNYDLPSAGPTTPFEKLRWKFLKDHANAFCASLSVQYLRCGRQWNLKPTPLPQAVEDRFLSACARASEGELQPALHGTDMSNLSSIYSQGLLIPGERGNGVRIANGSVHGVGIYTAYVKDGGRQRTSGHHIKLKGFAMPCKTGSSRALLVLEEGQLFSLDLLWFFVQLLPAFSHDDTLWCASALNENAYAQYVADPTVVLRSDGFSDQAWLMPLGILNRWILPDWPEDKSLWKTWLQDLLQGSRRQCLFPEVPRVALATADCLGGQRPVDADSSGQPVEEPEIAPRSVSCTAEEVRRQRLSALGAISGGFKVALGGARRFEAAAYEELFMWRWPDGQGFLNSRPVSSVSELDALLGYAPPGFEPVTAPPAKKAPLRVVFRSGQGRDDGPLGPGEWAVVAKFFGLADDRPRGQYQGVIRLWWRDLVLFLVVDATSRLLDTVERAQSGFAGKQTFPRLTAQHFLAHAADPTLPAHRPIPPGAVVGPGPLGESCARRCENQGLSWTGQDMTMADFQRTGLRGRRHSRSCLPEFSKALSFRVKRLTQAVAHCAPPLTFSFACSICDTEAATAAFPGQNRDTGRCGAQMPAPGAKLPAADCDAQASRVRRLCVCRRAIGSETGVTAPVRLLSPGRHFAREAGNTASGAVASGERLEAFAAAVARDRKGAKALALSAFALAPAQGQDPPKELLLNIQNLFVVFLVGNMTNARQDLRALRRTTGMIPNNILVVHRGGASAAGIEAEFGFRSLDLGPGARRSKKASLGFRGLGLREAAAAAGEVKASGIIVLEEGQALSSDFLVFHGQLLSVLQRDPTLWCVSAWNENAIAPYAADATVVLRTDWFSGVAWMVTVELLEKEMLPKWQEGAWLSDFRRLFRGRQCLVPEVSRATLALGQGGEQPLPQSVLASIPLCSSSWVDLGNTERLTEKNYMRLFLSDWPGEGLARSTPLASLRPLADGRANSDGPYRLALKGRGREDANWKVVATFFGLLPEASIRVTYFGVLRLRWRDSILYLITAASPFQQNRPSKVEDFRRAASQPSALSVAMASKASLMLAALLASSLIGSLAEPVGSLRGADRAVDSGVEVPDVSGLPDTPGPYQEEPNNTDADKPKAAIVDWRAQVPNATKGSLGSLLSLSAWQEHQFCNLHKTGFFCENSTRIRCCQLEGGYTKCGSTANSSACSEKLPEEPNSLKSKMLKTGAGWWPGVWHIHPGWHVSSFCQSHHVGSFCRSHHVIHCCNDYGHFVECNTRYHDSGYFC</sequence>
<dbReference type="PANTHER" id="PTHR46396:SF2">
    <property type="entry name" value="ILEI_PANDER DOMAIN-CONTAINING PROTEIN"/>
    <property type="match status" value="1"/>
</dbReference>
<dbReference type="GO" id="GO:0016266">
    <property type="term" value="P:protein O-linked glycosylation via N-acetyl-galactosamine"/>
    <property type="evidence" value="ECO:0007669"/>
    <property type="project" value="TreeGrafter"/>
</dbReference>
<keyword evidence="17" id="KW-1185">Reference proteome</keyword>
<dbReference type="GO" id="GO:0046872">
    <property type="term" value="F:metal ion binding"/>
    <property type="evidence" value="ECO:0007669"/>
    <property type="project" value="UniProtKB-KW"/>
</dbReference>
<evidence type="ECO:0000256" key="9">
    <source>
        <dbReference type="ARBA" id="ARBA00022968"/>
    </source>
</evidence>
<comment type="subcellular location">
    <subcellularLocation>
        <location evidence="2">Golgi apparatus membrane</location>
        <topology evidence="2">Single-pass type II membrane protein</topology>
    </subcellularLocation>
</comment>
<evidence type="ECO:0000256" key="14">
    <source>
        <dbReference type="SAM" id="MobiDB-lite"/>
    </source>
</evidence>
<evidence type="ECO:0000256" key="3">
    <source>
        <dbReference type="ARBA" id="ARBA00004922"/>
    </source>
</evidence>
<dbReference type="PANTHER" id="PTHR46396">
    <property type="entry name" value="PROTEIN O-LINKED-MANNOSE BETA-1,2-N-ACETYLGLUCOSAMINYLTRANSFERASE 1"/>
    <property type="match status" value="1"/>
</dbReference>
<feature type="region of interest" description="Disordered" evidence="14">
    <location>
        <begin position="1465"/>
        <end position="1490"/>
    </location>
</feature>
<evidence type="ECO:0000256" key="7">
    <source>
        <dbReference type="ARBA" id="ARBA00022692"/>
    </source>
</evidence>
<feature type="region of interest" description="Disordered" evidence="14">
    <location>
        <begin position="1"/>
        <end position="35"/>
    </location>
</feature>
<proteinExistence type="inferred from homology"/>
<evidence type="ECO:0000256" key="10">
    <source>
        <dbReference type="ARBA" id="ARBA00022989"/>
    </source>
</evidence>
<dbReference type="GO" id="GO:0047223">
    <property type="term" value="F:beta-1,3-galactosyl-O-glycosyl-glycoprotein beta-1,3-N-acetylglucosaminyltransferase activity"/>
    <property type="evidence" value="ECO:0007669"/>
    <property type="project" value="TreeGrafter"/>
</dbReference>
<dbReference type="Proteomes" id="UP000186817">
    <property type="component" value="Unassembled WGS sequence"/>
</dbReference>
<evidence type="ECO:0000313" key="17">
    <source>
        <dbReference type="Proteomes" id="UP000186817"/>
    </source>
</evidence>
<feature type="transmembrane region" description="Helical" evidence="15">
    <location>
        <begin position="43"/>
        <end position="62"/>
    </location>
</feature>
<gene>
    <name evidence="16" type="primary">Pomgnt1</name>
    <name evidence="16" type="ORF">AK812_SmicGene5303</name>
</gene>
<dbReference type="InterPro" id="IPR052463">
    <property type="entry name" value="O-linked_mannose_GnT"/>
</dbReference>
<keyword evidence="12 15" id="KW-0472">Membrane</keyword>
<evidence type="ECO:0000313" key="16">
    <source>
        <dbReference type="EMBL" id="OLQ10899.1"/>
    </source>
</evidence>
<feature type="compositionally biased region" description="Basic and acidic residues" evidence="14">
    <location>
        <begin position="7"/>
        <end position="33"/>
    </location>
</feature>
<keyword evidence="7 15" id="KW-0812">Transmembrane</keyword>
<comment type="pathway">
    <text evidence="3">Protein modification; protein glycosylation.</text>
</comment>
<evidence type="ECO:0000256" key="2">
    <source>
        <dbReference type="ARBA" id="ARBA00004323"/>
    </source>
</evidence>
<evidence type="ECO:0000256" key="12">
    <source>
        <dbReference type="ARBA" id="ARBA00023136"/>
    </source>
</evidence>
<evidence type="ECO:0000256" key="15">
    <source>
        <dbReference type="SAM" id="Phobius"/>
    </source>
</evidence>
<evidence type="ECO:0000256" key="11">
    <source>
        <dbReference type="ARBA" id="ARBA00023034"/>
    </source>
</evidence>
<protein>
    <submittedName>
        <fullName evidence="16">Protein O-linked-mannose beta-1,2-N-acetylglucosaminyltransferase 1</fullName>
    </submittedName>
</protein>
<comment type="cofactor">
    <cofactor evidence="1">
        <name>Mn(2+)</name>
        <dbReference type="ChEBI" id="CHEBI:29035"/>
    </cofactor>
</comment>
<dbReference type="Pfam" id="PF03071">
    <property type="entry name" value="GNT-I"/>
    <property type="match status" value="2"/>
</dbReference>
<dbReference type="UniPathway" id="UPA00378"/>
<dbReference type="Gene3D" id="3.90.550.10">
    <property type="entry name" value="Spore Coat Polysaccharide Biosynthesis Protein SpsA, Chain A"/>
    <property type="match status" value="2"/>
</dbReference>
<evidence type="ECO:0000256" key="1">
    <source>
        <dbReference type="ARBA" id="ARBA00001936"/>
    </source>
</evidence>
<keyword evidence="10 15" id="KW-1133">Transmembrane helix</keyword>
<evidence type="ECO:0000256" key="5">
    <source>
        <dbReference type="ARBA" id="ARBA00022676"/>
    </source>
</evidence>
<keyword evidence="5 16" id="KW-0328">Glycosyltransferase</keyword>
<keyword evidence="6 16" id="KW-0808">Transferase</keyword>
<dbReference type="InterPro" id="IPR004139">
    <property type="entry name" value="Glyco_trans_13"/>
</dbReference>
<keyword evidence="11" id="KW-0333">Golgi apparatus</keyword>
<evidence type="ECO:0000256" key="4">
    <source>
        <dbReference type="ARBA" id="ARBA00006492"/>
    </source>
</evidence>
<reference evidence="16 17" key="1">
    <citation type="submission" date="2016-02" db="EMBL/GenBank/DDBJ databases">
        <title>Genome analysis of coral dinoflagellate symbionts highlights evolutionary adaptations to a symbiotic lifestyle.</title>
        <authorList>
            <person name="Aranda M."/>
            <person name="Li Y."/>
            <person name="Liew Y.J."/>
            <person name="Baumgarten S."/>
            <person name="Simakov O."/>
            <person name="Wilson M."/>
            <person name="Piel J."/>
            <person name="Ashoor H."/>
            <person name="Bougouffa S."/>
            <person name="Bajic V.B."/>
            <person name="Ryu T."/>
            <person name="Ravasi T."/>
            <person name="Bayer T."/>
            <person name="Micklem G."/>
            <person name="Kim H."/>
            <person name="Bhak J."/>
            <person name="Lajeunesse T.C."/>
            <person name="Voolstra C.R."/>
        </authorList>
    </citation>
    <scope>NUCLEOTIDE SEQUENCE [LARGE SCALE GENOMIC DNA]</scope>
    <source>
        <strain evidence="16 17">CCMP2467</strain>
    </source>
</reference>
<keyword evidence="9" id="KW-0735">Signal-anchor</keyword>
<accession>A0A1Q9EU17</accession>
<evidence type="ECO:0000256" key="6">
    <source>
        <dbReference type="ARBA" id="ARBA00022679"/>
    </source>
</evidence>
<comment type="similarity">
    <text evidence="4">Belongs to the glycosyltransferase 13 family.</text>
</comment>
<dbReference type="GO" id="GO:0000139">
    <property type="term" value="C:Golgi membrane"/>
    <property type="evidence" value="ECO:0007669"/>
    <property type="project" value="UniProtKB-SubCell"/>
</dbReference>
<dbReference type="InterPro" id="IPR029044">
    <property type="entry name" value="Nucleotide-diphossugar_trans"/>
</dbReference>